<dbReference type="AlphaFoldDB" id="A0AAD5C270"/>
<evidence type="ECO:0000259" key="1">
    <source>
        <dbReference type="Pfam" id="PF25019"/>
    </source>
</evidence>
<dbReference type="SUPFAM" id="SSF52058">
    <property type="entry name" value="L domain-like"/>
    <property type="match status" value="1"/>
</dbReference>
<reference evidence="2" key="1">
    <citation type="submission" date="2022-06" db="EMBL/GenBank/DDBJ databases">
        <title>Uncovering the hologenomic basis of an extraordinary plant invasion.</title>
        <authorList>
            <person name="Bieker V.C."/>
            <person name="Martin M.D."/>
            <person name="Gilbert T."/>
            <person name="Hodgins K."/>
            <person name="Battlay P."/>
            <person name="Petersen B."/>
            <person name="Wilson J."/>
        </authorList>
    </citation>
    <scope>NUCLEOTIDE SEQUENCE</scope>
    <source>
        <strain evidence="2">AA19_3_7</strain>
        <tissue evidence="2">Leaf</tissue>
    </source>
</reference>
<feature type="domain" description="R13L1/DRL21-like LRR repeat region" evidence="1">
    <location>
        <begin position="6"/>
        <end position="126"/>
    </location>
</feature>
<feature type="non-terminal residue" evidence="2">
    <location>
        <position position="1"/>
    </location>
</feature>
<sequence>EGGAKIGELGDLDLLEGELEIRGLENVEGFSEAESANIKCKTNLSVLKLSWTKPNRVQGRYKCDGKEVLEGLEPNPGLKGFHEDDTNMSGDNPNIFPSLQTLEIYHCPSLVSLPSNLPKLRVLKLGYCEKLVSIPDEILKDLNKLYIPNWKRIILASVENNG</sequence>
<dbReference type="EMBL" id="JAMZMK010009915">
    <property type="protein sequence ID" value="KAI7733732.1"/>
    <property type="molecule type" value="Genomic_DNA"/>
</dbReference>
<organism evidence="2 3">
    <name type="scientific">Ambrosia artemisiifolia</name>
    <name type="common">Common ragweed</name>
    <dbReference type="NCBI Taxonomy" id="4212"/>
    <lineage>
        <taxon>Eukaryota</taxon>
        <taxon>Viridiplantae</taxon>
        <taxon>Streptophyta</taxon>
        <taxon>Embryophyta</taxon>
        <taxon>Tracheophyta</taxon>
        <taxon>Spermatophyta</taxon>
        <taxon>Magnoliopsida</taxon>
        <taxon>eudicotyledons</taxon>
        <taxon>Gunneridae</taxon>
        <taxon>Pentapetalae</taxon>
        <taxon>asterids</taxon>
        <taxon>campanulids</taxon>
        <taxon>Asterales</taxon>
        <taxon>Asteraceae</taxon>
        <taxon>Asteroideae</taxon>
        <taxon>Heliantheae alliance</taxon>
        <taxon>Heliantheae</taxon>
        <taxon>Ambrosia</taxon>
    </lineage>
</organism>
<evidence type="ECO:0000313" key="3">
    <source>
        <dbReference type="Proteomes" id="UP001206925"/>
    </source>
</evidence>
<dbReference type="Pfam" id="PF25019">
    <property type="entry name" value="LRR_R13L1-DRL21"/>
    <property type="match status" value="1"/>
</dbReference>
<proteinExistence type="predicted"/>
<evidence type="ECO:0000313" key="2">
    <source>
        <dbReference type="EMBL" id="KAI7733732.1"/>
    </source>
</evidence>
<dbReference type="PANTHER" id="PTHR47186:SF42">
    <property type="entry name" value="DISEASE RESISTANCE RPP13-LIKE PROTEIN 1"/>
    <property type="match status" value="1"/>
</dbReference>
<comment type="caution">
    <text evidence="2">The sequence shown here is derived from an EMBL/GenBank/DDBJ whole genome shotgun (WGS) entry which is preliminary data.</text>
</comment>
<dbReference type="Proteomes" id="UP001206925">
    <property type="component" value="Unassembled WGS sequence"/>
</dbReference>
<dbReference type="Gene3D" id="3.80.10.10">
    <property type="entry name" value="Ribonuclease Inhibitor"/>
    <property type="match status" value="1"/>
</dbReference>
<protein>
    <recommendedName>
        <fullName evidence="1">R13L1/DRL21-like LRR repeat region domain-containing protein</fullName>
    </recommendedName>
</protein>
<dbReference type="PANTHER" id="PTHR47186">
    <property type="entry name" value="LEUCINE-RICH REPEAT-CONTAINING PROTEIN 57"/>
    <property type="match status" value="1"/>
</dbReference>
<dbReference type="InterPro" id="IPR056789">
    <property type="entry name" value="LRR_R13L1-DRL21"/>
</dbReference>
<keyword evidence="3" id="KW-1185">Reference proteome</keyword>
<accession>A0AAD5C270</accession>
<dbReference type="InterPro" id="IPR032675">
    <property type="entry name" value="LRR_dom_sf"/>
</dbReference>
<name>A0AAD5C270_AMBAR</name>
<gene>
    <name evidence="2" type="ORF">M8C21_002952</name>
</gene>